<accession>A0A1G6EI04</accession>
<keyword evidence="1" id="KW-0001">2Fe-2S</keyword>
<keyword evidence="4" id="KW-0408">Iron</keyword>
<dbReference type="SUPFAM" id="SSF55961">
    <property type="entry name" value="Bet v1-like"/>
    <property type="match status" value="1"/>
</dbReference>
<dbReference type="InterPro" id="IPR050584">
    <property type="entry name" value="Cholesterol_7-desaturase"/>
</dbReference>
<reference evidence="7 8" key="1">
    <citation type="submission" date="2016-10" db="EMBL/GenBank/DDBJ databases">
        <authorList>
            <person name="de Groot N.N."/>
        </authorList>
    </citation>
    <scope>NUCLEOTIDE SEQUENCE [LARGE SCALE GENOMIC DNA]</scope>
    <source>
        <strain evidence="7 8">ATCC 35022</strain>
    </source>
</reference>
<keyword evidence="2" id="KW-0479">Metal-binding</keyword>
<protein>
    <submittedName>
        <fullName evidence="7">Phenylpropionate dioxygenase, large terminal subunit</fullName>
    </submittedName>
</protein>
<proteinExistence type="predicted"/>
<evidence type="ECO:0000256" key="2">
    <source>
        <dbReference type="ARBA" id="ARBA00022723"/>
    </source>
</evidence>
<dbReference type="SUPFAM" id="SSF50022">
    <property type="entry name" value="ISP domain"/>
    <property type="match status" value="1"/>
</dbReference>
<evidence type="ECO:0000313" key="8">
    <source>
        <dbReference type="Proteomes" id="UP000199071"/>
    </source>
</evidence>
<dbReference type="Gene3D" id="2.102.10.10">
    <property type="entry name" value="Rieske [2Fe-2S] iron-sulphur domain"/>
    <property type="match status" value="1"/>
</dbReference>
<dbReference type="Pfam" id="PF00355">
    <property type="entry name" value="Rieske"/>
    <property type="match status" value="1"/>
</dbReference>
<evidence type="ECO:0000259" key="6">
    <source>
        <dbReference type="PROSITE" id="PS51296"/>
    </source>
</evidence>
<dbReference type="RefSeq" id="WP_210185666.1">
    <property type="nucleotide sequence ID" value="NZ_FMXQ01000012.1"/>
</dbReference>
<dbReference type="PROSITE" id="PS51296">
    <property type="entry name" value="RIESKE"/>
    <property type="match status" value="1"/>
</dbReference>
<keyword evidence="5" id="KW-0411">Iron-sulfur</keyword>
<dbReference type="Pfam" id="PF19112">
    <property type="entry name" value="VanA_C"/>
    <property type="match status" value="1"/>
</dbReference>
<evidence type="ECO:0000256" key="3">
    <source>
        <dbReference type="ARBA" id="ARBA00023002"/>
    </source>
</evidence>
<dbReference type="STRING" id="665467.SAMN02982931_04545"/>
<dbReference type="PANTHER" id="PTHR21266">
    <property type="entry name" value="IRON-SULFUR DOMAIN CONTAINING PROTEIN"/>
    <property type="match status" value="1"/>
</dbReference>
<evidence type="ECO:0000256" key="1">
    <source>
        <dbReference type="ARBA" id="ARBA00022714"/>
    </source>
</evidence>
<dbReference type="Gene3D" id="3.90.380.10">
    <property type="entry name" value="Naphthalene 1,2-dioxygenase Alpha Subunit, Chain A, domain 1"/>
    <property type="match status" value="1"/>
</dbReference>
<dbReference type="EMBL" id="FMXQ01000012">
    <property type="protein sequence ID" value="SDB56984.1"/>
    <property type="molecule type" value="Genomic_DNA"/>
</dbReference>
<organism evidence="7 8">
    <name type="scientific">Bauldia litoralis</name>
    <dbReference type="NCBI Taxonomy" id="665467"/>
    <lineage>
        <taxon>Bacteria</taxon>
        <taxon>Pseudomonadati</taxon>
        <taxon>Pseudomonadota</taxon>
        <taxon>Alphaproteobacteria</taxon>
        <taxon>Hyphomicrobiales</taxon>
        <taxon>Kaistiaceae</taxon>
        <taxon>Bauldia</taxon>
    </lineage>
</organism>
<feature type="domain" description="Rieske" evidence="6">
    <location>
        <begin position="13"/>
        <end position="119"/>
    </location>
</feature>
<dbReference type="PANTHER" id="PTHR21266:SF60">
    <property type="entry name" value="3-KETOSTEROID-9-ALPHA-MONOOXYGENASE, OXYGENASE COMPONENT"/>
    <property type="match status" value="1"/>
</dbReference>
<dbReference type="GO" id="GO:0046872">
    <property type="term" value="F:metal ion binding"/>
    <property type="evidence" value="ECO:0007669"/>
    <property type="project" value="UniProtKB-KW"/>
</dbReference>
<dbReference type="InterPro" id="IPR017941">
    <property type="entry name" value="Rieske_2Fe-2S"/>
</dbReference>
<dbReference type="Proteomes" id="UP000199071">
    <property type="component" value="Unassembled WGS sequence"/>
</dbReference>
<keyword evidence="7" id="KW-0223">Dioxygenase</keyword>
<dbReference type="InterPro" id="IPR044043">
    <property type="entry name" value="VanA_C_cat"/>
</dbReference>
<dbReference type="InterPro" id="IPR036922">
    <property type="entry name" value="Rieske_2Fe-2S_sf"/>
</dbReference>
<dbReference type="CDD" id="cd03469">
    <property type="entry name" value="Rieske_RO_Alpha_N"/>
    <property type="match status" value="1"/>
</dbReference>
<gene>
    <name evidence="7" type="ORF">SAMN02982931_04545</name>
</gene>
<evidence type="ECO:0000256" key="4">
    <source>
        <dbReference type="ARBA" id="ARBA00023004"/>
    </source>
</evidence>
<dbReference type="GO" id="GO:0051213">
    <property type="term" value="F:dioxygenase activity"/>
    <property type="evidence" value="ECO:0007669"/>
    <property type="project" value="UniProtKB-KW"/>
</dbReference>
<keyword evidence="8" id="KW-1185">Reference proteome</keyword>
<sequence>MQGLKAELLRGCWYLAMPAASLKRHATVAKTLLGEPLLFGRGDDGKVFAIRNTCPHRGIPLQYGRFDGETIMCTYHGWRFDRTGTCVEIPSLREGQTADLSKIRCGNWRCVEQQGLIWVYFPRGDEEPSGDEAEPPRMPIFGDDVGPKLTITLPFPCSTDHAAFGLMDPTHAAYVHTSWWFKRQATKLRPKEKKFEPADYGWRMVRHQIPPQNLAYRILGREVSTEITYRLPGLRIEEIRGNKHSVVGLTAITPVSDEATEVWQMFWATPAWIGALKPLLRKLMTIFLDQDRVVVVRQRDGLATSPKLMLINDADTQARWWMHLKDEWVNAGKEGRAFVNPVKARTLRWKS</sequence>
<name>A0A1G6EI04_9HYPH</name>
<evidence type="ECO:0000313" key="7">
    <source>
        <dbReference type="EMBL" id="SDB56984.1"/>
    </source>
</evidence>
<keyword evidence="3" id="KW-0560">Oxidoreductase</keyword>
<evidence type="ECO:0000256" key="5">
    <source>
        <dbReference type="ARBA" id="ARBA00023014"/>
    </source>
</evidence>
<dbReference type="AlphaFoldDB" id="A0A1G6EI04"/>
<dbReference type="GO" id="GO:0051537">
    <property type="term" value="F:2 iron, 2 sulfur cluster binding"/>
    <property type="evidence" value="ECO:0007669"/>
    <property type="project" value="UniProtKB-KW"/>
</dbReference>